<keyword evidence="2" id="KW-0812">Transmembrane</keyword>
<evidence type="ECO:0000313" key="3">
    <source>
        <dbReference type="EMBL" id="MEU7297048.1"/>
    </source>
</evidence>
<keyword evidence="2" id="KW-1133">Transmembrane helix</keyword>
<dbReference type="EMBL" id="JBEZAM010000055">
    <property type="protein sequence ID" value="MEU7297048.1"/>
    <property type="molecule type" value="Genomic_DNA"/>
</dbReference>
<accession>A0ABV3D5N9</accession>
<evidence type="ECO:0000256" key="2">
    <source>
        <dbReference type="SAM" id="Phobius"/>
    </source>
</evidence>
<feature type="compositionally biased region" description="Acidic residues" evidence="1">
    <location>
        <begin position="1"/>
        <end position="11"/>
    </location>
</feature>
<organism evidence="3 4">
    <name type="scientific">Streptomyces exfoliatus</name>
    <name type="common">Streptomyces hydrogenans</name>
    <dbReference type="NCBI Taxonomy" id="1905"/>
    <lineage>
        <taxon>Bacteria</taxon>
        <taxon>Bacillati</taxon>
        <taxon>Actinomycetota</taxon>
        <taxon>Actinomycetes</taxon>
        <taxon>Kitasatosporales</taxon>
        <taxon>Streptomycetaceae</taxon>
        <taxon>Streptomyces</taxon>
    </lineage>
</organism>
<reference evidence="3 4" key="1">
    <citation type="submission" date="2024-06" db="EMBL/GenBank/DDBJ databases">
        <title>The Natural Products Discovery Center: Release of the First 8490 Sequenced Strains for Exploring Actinobacteria Biosynthetic Diversity.</title>
        <authorList>
            <person name="Kalkreuter E."/>
            <person name="Kautsar S.A."/>
            <person name="Yang D."/>
            <person name="Bader C.D."/>
            <person name="Teijaro C.N."/>
            <person name="Fluegel L."/>
            <person name="Davis C.M."/>
            <person name="Simpson J.R."/>
            <person name="Lauterbach L."/>
            <person name="Steele A.D."/>
            <person name="Gui C."/>
            <person name="Meng S."/>
            <person name="Li G."/>
            <person name="Viehrig K."/>
            <person name="Ye F."/>
            <person name="Su P."/>
            <person name="Kiefer A.F."/>
            <person name="Nichols A."/>
            <person name="Cepeda A.J."/>
            <person name="Yan W."/>
            <person name="Fan B."/>
            <person name="Jiang Y."/>
            <person name="Adhikari A."/>
            <person name="Zheng C.-J."/>
            <person name="Schuster L."/>
            <person name="Cowan T.M."/>
            <person name="Smanski M.J."/>
            <person name="Chevrette M.G."/>
            <person name="De Carvalho L.P.S."/>
            <person name="Shen B."/>
        </authorList>
    </citation>
    <scope>NUCLEOTIDE SEQUENCE [LARGE SCALE GENOMIC DNA]</scope>
    <source>
        <strain evidence="3 4">NPDC045705</strain>
    </source>
</reference>
<feature type="transmembrane region" description="Helical" evidence="2">
    <location>
        <begin position="28"/>
        <end position="47"/>
    </location>
</feature>
<dbReference type="RefSeq" id="WP_359213943.1">
    <property type="nucleotide sequence ID" value="NZ_JBEZAM010000055.1"/>
</dbReference>
<evidence type="ECO:0000313" key="4">
    <source>
        <dbReference type="Proteomes" id="UP001551210"/>
    </source>
</evidence>
<dbReference type="Proteomes" id="UP001551210">
    <property type="component" value="Unassembled WGS sequence"/>
</dbReference>
<proteinExistence type="predicted"/>
<protein>
    <submittedName>
        <fullName evidence="3">Uncharacterized protein</fullName>
    </submittedName>
</protein>
<keyword evidence="2" id="KW-0472">Membrane</keyword>
<evidence type="ECO:0000256" key="1">
    <source>
        <dbReference type="SAM" id="MobiDB-lite"/>
    </source>
</evidence>
<comment type="caution">
    <text evidence="3">The sequence shown here is derived from an EMBL/GenBank/DDBJ whole genome shotgun (WGS) entry which is preliminary data.</text>
</comment>
<sequence length="62" mass="6847">MTDEDSDAEGPGDDHPQGPRHSDLPDRFWLWLLVLIVLVLFVIGFAYEGTGPGASDGYTGWR</sequence>
<keyword evidence="4" id="KW-1185">Reference proteome</keyword>
<gene>
    <name evidence="3" type="ORF">AB0A76_28240</name>
</gene>
<feature type="region of interest" description="Disordered" evidence="1">
    <location>
        <begin position="1"/>
        <end position="20"/>
    </location>
</feature>
<name>A0ABV3D5N9_STREX</name>